<keyword evidence="5" id="KW-1185">Reference proteome</keyword>
<dbReference type="GO" id="GO:0009039">
    <property type="term" value="F:urease activity"/>
    <property type="evidence" value="ECO:0007669"/>
    <property type="project" value="UniProtKB-EC"/>
</dbReference>
<dbReference type="Gene3D" id="2.10.150.10">
    <property type="entry name" value="Urease, beta subunit"/>
    <property type="match status" value="1"/>
</dbReference>
<dbReference type="CDD" id="cd00407">
    <property type="entry name" value="Urease_beta"/>
    <property type="match status" value="1"/>
</dbReference>
<comment type="catalytic activity">
    <reaction evidence="2">
        <text>urea + 2 H2O + H(+) = hydrogencarbonate + 2 NH4(+)</text>
        <dbReference type="Rhea" id="RHEA:20557"/>
        <dbReference type="ChEBI" id="CHEBI:15377"/>
        <dbReference type="ChEBI" id="CHEBI:15378"/>
        <dbReference type="ChEBI" id="CHEBI:16199"/>
        <dbReference type="ChEBI" id="CHEBI:17544"/>
        <dbReference type="ChEBI" id="CHEBI:28938"/>
        <dbReference type="EC" id="3.5.1.5"/>
    </reaction>
</comment>
<dbReference type="GO" id="GO:0035550">
    <property type="term" value="C:urease complex"/>
    <property type="evidence" value="ECO:0007669"/>
    <property type="project" value="InterPro"/>
</dbReference>
<dbReference type="PANTHER" id="PTHR33569">
    <property type="entry name" value="UREASE"/>
    <property type="match status" value="1"/>
</dbReference>
<gene>
    <name evidence="4" type="ORF">SAMN05216275_107197</name>
</gene>
<dbReference type="Proteomes" id="UP000199111">
    <property type="component" value="Unassembled WGS sequence"/>
</dbReference>
<dbReference type="Pfam" id="PF00699">
    <property type="entry name" value="Urease_beta"/>
    <property type="match status" value="1"/>
</dbReference>
<dbReference type="NCBIfam" id="TIGR00192">
    <property type="entry name" value="urease_beta"/>
    <property type="match status" value="1"/>
</dbReference>
<evidence type="ECO:0000256" key="1">
    <source>
        <dbReference type="ARBA" id="ARBA00022801"/>
    </source>
</evidence>
<dbReference type="GeneID" id="300785067"/>
<evidence type="ECO:0000313" key="4">
    <source>
        <dbReference type="EMBL" id="SFJ24772.1"/>
    </source>
</evidence>
<evidence type="ECO:0000313" key="5">
    <source>
        <dbReference type="Proteomes" id="UP000199111"/>
    </source>
</evidence>
<sequence>MARKTRPHEGLPRHERYIYGEGEIEINQGRRKASLTVRNTGDRAVQICSHYHFFEVNRAISFDRDAAFGMHLDLPAGNAIRIEPGDTHNVNLVEYGGGLRVYGFSGLVDGSVRADKARRVALERMDILGFLDEPAGQGGTAEKAPPKKVPAAAAQKAPPKKVPAAAAQKAPPKKAPAAAAQKTPAASAKKAPAAAAKKTPAASAKKAPAASARKAPAASRKKG</sequence>
<dbReference type="AlphaFoldDB" id="A0A1I3PTS8"/>
<dbReference type="InterPro" id="IPR002019">
    <property type="entry name" value="Urease_beta-like"/>
</dbReference>
<dbReference type="InterPro" id="IPR050069">
    <property type="entry name" value="Urease_subunit"/>
</dbReference>
<dbReference type="EMBL" id="FOQY01000007">
    <property type="protein sequence ID" value="SFJ24772.1"/>
    <property type="molecule type" value="Genomic_DNA"/>
</dbReference>
<accession>A0A1I3PTS8</accession>
<feature type="region of interest" description="Disordered" evidence="3">
    <location>
        <begin position="133"/>
        <end position="223"/>
    </location>
</feature>
<evidence type="ECO:0000256" key="3">
    <source>
        <dbReference type="SAM" id="MobiDB-lite"/>
    </source>
</evidence>
<name>A0A1I3PTS8_9ACTN</name>
<evidence type="ECO:0000256" key="2">
    <source>
        <dbReference type="ARBA" id="ARBA00047778"/>
    </source>
</evidence>
<reference evidence="5" key="1">
    <citation type="submission" date="2016-10" db="EMBL/GenBank/DDBJ databases">
        <authorList>
            <person name="Varghese N."/>
            <person name="Submissions S."/>
        </authorList>
    </citation>
    <scope>NUCLEOTIDE SEQUENCE [LARGE SCALE GENOMIC DNA]</scope>
    <source>
        <strain evidence="5">CGMCC 4.2126</strain>
    </source>
</reference>
<dbReference type="PANTHER" id="PTHR33569:SF1">
    <property type="entry name" value="UREASE"/>
    <property type="match status" value="1"/>
</dbReference>
<dbReference type="SUPFAM" id="SSF51278">
    <property type="entry name" value="Urease, beta-subunit"/>
    <property type="match status" value="1"/>
</dbReference>
<protein>
    <submittedName>
        <fullName evidence="4">Urease subunit beta</fullName>
    </submittedName>
</protein>
<proteinExistence type="predicted"/>
<dbReference type="InterPro" id="IPR036461">
    <property type="entry name" value="Urease_betasu_sf"/>
</dbReference>
<keyword evidence="1" id="KW-0378">Hydrolase</keyword>
<dbReference type="GO" id="GO:0043419">
    <property type="term" value="P:urea catabolic process"/>
    <property type="evidence" value="ECO:0007669"/>
    <property type="project" value="InterPro"/>
</dbReference>
<dbReference type="RefSeq" id="WP_093887314.1">
    <property type="nucleotide sequence ID" value="NZ_FOQY01000007.1"/>
</dbReference>
<feature type="compositionally biased region" description="Low complexity" evidence="3">
    <location>
        <begin position="149"/>
        <end position="223"/>
    </location>
</feature>
<organism evidence="4 5">
    <name type="scientific">Streptosporangium canum</name>
    <dbReference type="NCBI Taxonomy" id="324952"/>
    <lineage>
        <taxon>Bacteria</taxon>
        <taxon>Bacillati</taxon>
        <taxon>Actinomycetota</taxon>
        <taxon>Actinomycetes</taxon>
        <taxon>Streptosporangiales</taxon>
        <taxon>Streptosporangiaceae</taxon>
        <taxon>Streptosporangium</taxon>
    </lineage>
</organism>